<name>A0A4U5QHF6_POPAL</name>
<feature type="region of interest" description="Disordered" evidence="1">
    <location>
        <begin position="827"/>
        <end position="898"/>
    </location>
</feature>
<feature type="compositionally biased region" description="Polar residues" evidence="1">
    <location>
        <begin position="526"/>
        <end position="537"/>
    </location>
</feature>
<dbReference type="STRING" id="43335.A0A4U5QHF6"/>
<feature type="region of interest" description="Disordered" evidence="1">
    <location>
        <begin position="68"/>
        <end position="116"/>
    </location>
</feature>
<gene>
    <name evidence="3" type="ORF">D5086_0000102670</name>
</gene>
<feature type="compositionally biased region" description="Polar residues" evidence="1">
    <location>
        <begin position="367"/>
        <end position="384"/>
    </location>
</feature>
<dbReference type="Pfam" id="PF06972">
    <property type="entry name" value="GIP1_N"/>
    <property type="match status" value="1"/>
</dbReference>
<dbReference type="SUPFAM" id="SSF46934">
    <property type="entry name" value="UBA-like"/>
    <property type="match status" value="1"/>
</dbReference>
<feature type="region of interest" description="Disordered" evidence="1">
    <location>
        <begin position="357"/>
        <end position="385"/>
    </location>
</feature>
<reference evidence="3" key="1">
    <citation type="submission" date="2018-10" db="EMBL/GenBank/DDBJ databases">
        <title>Population genomic analysis revealed the cold adaptation of white poplar.</title>
        <authorList>
            <person name="Liu Y.-J."/>
        </authorList>
    </citation>
    <scope>NUCLEOTIDE SEQUENCE [LARGE SCALE GENOMIC DNA]</scope>
    <source>
        <strain evidence="3">PAL-ZL1</strain>
    </source>
</reference>
<feature type="compositionally biased region" description="Low complexity" evidence="1">
    <location>
        <begin position="17"/>
        <end position="29"/>
    </location>
</feature>
<organism evidence="3">
    <name type="scientific">Populus alba</name>
    <name type="common">White poplar</name>
    <dbReference type="NCBI Taxonomy" id="43335"/>
    <lineage>
        <taxon>Eukaryota</taxon>
        <taxon>Viridiplantae</taxon>
        <taxon>Streptophyta</taxon>
        <taxon>Embryophyta</taxon>
        <taxon>Tracheophyta</taxon>
        <taxon>Spermatophyta</taxon>
        <taxon>Magnoliopsida</taxon>
        <taxon>eudicotyledons</taxon>
        <taxon>Gunneridae</taxon>
        <taxon>Pentapetalae</taxon>
        <taxon>rosids</taxon>
        <taxon>fabids</taxon>
        <taxon>Malpighiales</taxon>
        <taxon>Salicaceae</taxon>
        <taxon>Saliceae</taxon>
        <taxon>Populus</taxon>
    </lineage>
</organism>
<feature type="region of interest" description="Disordered" evidence="1">
    <location>
        <begin position="1"/>
        <end position="30"/>
    </location>
</feature>
<protein>
    <recommendedName>
        <fullName evidence="2">GBF-interacting protein 1 N-terminal domain-containing protein</fullName>
    </recommendedName>
</protein>
<feature type="compositionally biased region" description="Polar residues" evidence="1">
    <location>
        <begin position="856"/>
        <end position="866"/>
    </location>
</feature>
<dbReference type="InterPro" id="IPR009060">
    <property type="entry name" value="UBA-like_sf"/>
</dbReference>
<evidence type="ECO:0000256" key="1">
    <source>
        <dbReference type="SAM" id="MobiDB-lite"/>
    </source>
</evidence>
<dbReference type="EMBL" id="RCHU01000293">
    <property type="protein sequence ID" value="TKS08477.1"/>
    <property type="molecule type" value="Genomic_DNA"/>
</dbReference>
<accession>A0A4U5QHF6</accession>
<comment type="caution">
    <text evidence="3">The sequence shown here is derived from an EMBL/GenBank/DDBJ whole genome shotgun (WGS) entry which is preliminary data.</text>
</comment>
<feature type="region of interest" description="Disordered" evidence="1">
    <location>
        <begin position="526"/>
        <end position="551"/>
    </location>
</feature>
<feature type="compositionally biased region" description="Gly residues" evidence="1">
    <location>
        <begin position="1"/>
        <end position="16"/>
    </location>
</feature>
<feature type="domain" description="GBF-interacting protein 1 N-terminal" evidence="2">
    <location>
        <begin position="30"/>
        <end position="88"/>
    </location>
</feature>
<feature type="compositionally biased region" description="Basic and acidic residues" evidence="1">
    <location>
        <begin position="75"/>
        <end position="97"/>
    </location>
</feature>
<feature type="compositionally biased region" description="Low complexity" evidence="1">
    <location>
        <begin position="827"/>
        <end position="845"/>
    </location>
</feature>
<evidence type="ECO:0000259" key="2">
    <source>
        <dbReference type="Pfam" id="PF06972"/>
    </source>
</evidence>
<sequence length="898" mass="95865">MSGRGGGGGGGGGGGVNNNNGKGNTGISGIPAASRKMVQSLKEIVNCPEPEIYAMLKECNMDPNEAVNRLLSQDPFHEVKSKREKKKENKDSTDSRSRGASNISNRGGRGGADRYGRGGPGRSAYFNSNVNHLFSVQLMWTITNNFSPESSTFHSKPAYKKENGTNAYVDPFPSASGIAGNNINWQPPSHSDSVAAENKMSTIGAGDGVSSSPQPSPVYQSAWMGVPGQVSMADIVKMGRPQNKASIILPHQSVNHHHAAAPPLAASHNDFHSSENYASKVVEITAEPEMATSQHNHSNDEWPSIEQPTVAITSSVRDVPANSELYGDLSNLPLDRGSQHVKSQLDDQTVEDAHVESFDGNHVGPASVSTRNTQEDGSGGSSLFDNDVYDNINSYQSDSLAFENNEAEDGTSLVAANLQHLSLQNDDQGVQPEENNPSVIIPNHLQVHAQECSHLSFGSFGSGVNSAFSGQFASMPINKSLEETSEVVDALSTGHSEARNPEYYGDEHLRNTVDESLVHRAGVSATNYDSSSVPQSETLKEETSEATQGNQYAFPSSTPGYSYENTQQLNVAFNNPQTSNQMQNIAPFSSVMAYTNSMPSALLASTVQAGRETDLPYSPFPVAQSLPTKYSNAATSISGPSISMSEALRAGGVSTPQPTPQTLPGANIATGPALPQHLAVHPYQQPTLPLGHFANMISYPFMAQSYTYMPSAFQQTYAGNNSYHQSLAAVLPQYKNSVSVSSLPQSAAVASGYGFGSSTSIPAGNFPLNAPTAPAGTTIGYDDILGSQYKDASHLISLQQNENSAMWMHGPGSRTMSAVPASTYYSFQGQNQQPGGFRQGQQPSQHFGALGYPNYYHSQTGMSLEHQQQQQQNSRDGSLGGSQGQPSKQAQQLWQNSY</sequence>
<feature type="compositionally biased region" description="Polar residues" evidence="1">
    <location>
        <begin position="884"/>
        <end position="898"/>
    </location>
</feature>
<dbReference type="AlphaFoldDB" id="A0A4U5QHF6"/>
<proteinExistence type="predicted"/>
<dbReference type="PANTHER" id="PTHR46445">
    <property type="entry name" value="RNA POLYMERASE II DEGRADATION FACTOR-LIKE PROTEIN (DUF1296)"/>
    <property type="match status" value="1"/>
</dbReference>
<evidence type="ECO:0000313" key="3">
    <source>
        <dbReference type="EMBL" id="TKS08477.1"/>
    </source>
</evidence>
<dbReference type="InterPro" id="IPR009719">
    <property type="entry name" value="GIP1_N"/>
</dbReference>
<dbReference type="PANTHER" id="PTHR46445:SF3">
    <property type="entry name" value="RNA POLYMERASE II DEGRADATION FACTOR-LIKE PROTEIN (DUF1296)-RELATED"/>
    <property type="match status" value="1"/>
</dbReference>